<dbReference type="RefSeq" id="WP_203346303.1">
    <property type="nucleotide sequence ID" value="NZ_CP069194.1"/>
</dbReference>
<dbReference type="AlphaFoldDB" id="A0AA92LNZ6"/>
<dbReference type="EMBL" id="CP069194">
    <property type="protein sequence ID" value="QRG81479.1"/>
    <property type="molecule type" value="Genomic_DNA"/>
</dbReference>
<protein>
    <recommendedName>
        <fullName evidence="4">DUF4760 domain-containing protein</fullName>
    </recommendedName>
</protein>
<organism evidence="2 3">
    <name type="scientific">Vibrio diabolicus</name>
    <dbReference type="NCBI Taxonomy" id="50719"/>
    <lineage>
        <taxon>Bacteria</taxon>
        <taxon>Pseudomonadati</taxon>
        <taxon>Pseudomonadota</taxon>
        <taxon>Gammaproteobacteria</taxon>
        <taxon>Vibrionales</taxon>
        <taxon>Vibrionaceae</taxon>
        <taxon>Vibrio</taxon>
        <taxon>Vibrio diabolicus subgroup</taxon>
    </lineage>
</organism>
<keyword evidence="1" id="KW-0472">Membrane</keyword>
<accession>A0AA92LNZ6</accession>
<reference evidence="2 3" key="1">
    <citation type="submission" date="2021-01" db="EMBL/GenBank/DDBJ databases">
        <title>Characterization of a novel blaVMB-2- harboring plasmid in Vibrio diabolicus.</title>
        <authorList>
            <person name="Liu M."/>
        </authorList>
    </citation>
    <scope>NUCLEOTIDE SEQUENCE [LARGE SCALE GENOMIC DNA]</scope>
    <source>
        <strain evidence="2 3">SLV18</strain>
        <plasmid evidence="2 3">pSLV18-213K</plasmid>
    </source>
</reference>
<sequence>MDKAGILILFFVGWVLFYAGLQTGAEAQGVWKVAQELLSVLANIATIAALFFAYKAYSSWKKQITHAKLFDKDTEALNKLDLIQDKIEIFSLYQAYQLQYLYENALSFNGQDVFGARAEVKKMREMIDESKITSAFPEFNSNVRAELHASPLIEDAFYQSLKDYKAYLKAYILTVHSLISSPIFLLEDSEKVLRKIESLQNEGELYQNLMQSYNKAKDKFNEKWFKGS</sequence>
<evidence type="ECO:0000313" key="3">
    <source>
        <dbReference type="Proteomes" id="UP000596337"/>
    </source>
</evidence>
<dbReference type="Proteomes" id="UP000596337">
    <property type="component" value="Plasmid pSLV18-213K"/>
</dbReference>
<keyword evidence="1" id="KW-1133">Transmembrane helix</keyword>
<evidence type="ECO:0008006" key="4">
    <source>
        <dbReference type="Google" id="ProtNLM"/>
    </source>
</evidence>
<keyword evidence="2" id="KW-0614">Plasmid</keyword>
<keyword evidence="1" id="KW-0812">Transmembrane</keyword>
<feature type="transmembrane region" description="Helical" evidence="1">
    <location>
        <begin position="37"/>
        <end position="54"/>
    </location>
</feature>
<name>A0AA92LNZ6_9VIBR</name>
<gene>
    <name evidence="2" type="ORF">JOS67_00460</name>
</gene>
<evidence type="ECO:0000313" key="2">
    <source>
        <dbReference type="EMBL" id="QRG81479.1"/>
    </source>
</evidence>
<proteinExistence type="predicted"/>
<geneLocation type="plasmid" evidence="2 3">
    <name>pSLV18-213K</name>
</geneLocation>
<evidence type="ECO:0000256" key="1">
    <source>
        <dbReference type="SAM" id="Phobius"/>
    </source>
</evidence>